<keyword evidence="2" id="KW-0677">Repeat</keyword>
<gene>
    <name evidence="4" type="ORF">GCM10022419_111630</name>
</gene>
<dbReference type="PANTHER" id="PTHR19857:SF8">
    <property type="entry name" value="ANGIO-ASSOCIATED MIGRATORY CELL PROTEIN"/>
    <property type="match status" value="1"/>
</dbReference>
<accession>A0ABP6ZFY7</accession>
<evidence type="ECO:0008006" key="6">
    <source>
        <dbReference type="Google" id="ProtNLM"/>
    </source>
</evidence>
<dbReference type="PANTHER" id="PTHR19857">
    <property type="entry name" value="MITOCHONDRIAL DIVISION PROTEIN 1-RELATED"/>
    <property type="match status" value="1"/>
</dbReference>
<dbReference type="InterPro" id="IPR019775">
    <property type="entry name" value="WD40_repeat_CS"/>
</dbReference>
<comment type="caution">
    <text evidence="4">The sequence shown here is derived from an EMBL/GenBank/DDBJ whole genome shotgun (WGS) entry which is preliminary data.</text>
</comment>
<dbReference type="InterPro" id="IPR051179">
    <property type="entry name" value="WD_repeat_multifunction"/>
</dbReference>
<dbReference type="Proteomes" id="UP001500630">
    <property type="component" value="Unassembled WGS sequence"/>
</dbReference>
<evidence type="ECO:0000256" key="2">
    <source>
        <dbReference type="ARBA" id="ARBA00022737"/>
    </source>
</evidence>
<evidence type="ECO:0000313" key="5">
    <source>
        <dbReference type="Proteomes" id="UP001500630"/>
    </source>
</evidence>
<dbReference type="PROSITE" id="PS00678">
    <property type="entry name" value="WD_REPEATS_1"/>
    <property type="match status" value="1"/>
</dbReference>
<dbReference type="InterPro" id="IPR015943">
    <property type="entry name" value="WD40/YVTN_repeat-like_dom_sf"/>
</dbReference>
<evidence type="ECO:0000256" key="1">
    <source>
        <dbReference type="ARBA" id="ARBA00022574"/>
    </source>
</evidence>
<reference evidence="5" key="1">
    <citation type="journal article" date="2019" name="Int. J. Syst. Evol. Microbiol.">
        <title>The Global Catalogue of Microorganisms (GCM) 10K type strain sequencing project: providing services to taxonomists for standard genome sequencing and annotation.</title>
        <authorList>
            <consortium name="The Broad Institute Genomics Platform"/>
            <consortium name="The Broad Institute Genome Sequencing Center for Infectious Disease"/>
            <person name="Wu L."/>
            <person name="Ma J."/>
        </authorList>
    </citation>
    <scope>NUCLEOTIDE SEQUENCE [LARGE SCALE GENOMIC DNA]</scope>
    <source>
        <strain evidence="5">JCM 17326</strain>
    </source>
</reference>
<dbReference type="InterPro" id="IPR011047">
    <property type="entry name" value="Quinoprotein_ADH-like_sf"/>
</dbReference>
<dbReference type="SMART" id="SM00320">
    <property type="entry name" value="WD40"/>
    <property type="match status" value="4"/>
</dbReference>
<keyword evidence="1 3" id="KW-0853">WD repeat</keyword>
<dbReference type="InterPro" id="IPR001680">
    <property type="entry name" value="WD40_rpt"/>
</dbReference>
<organism evidence="4 5">
    <name type="scientific">Nonomuraea rosea</name>
    <dbReference type="NCBI Taxonomy" id="638574"/>
    <lineage>
        <taxon>Bacteria</taxon>
        <taxon>Bacillati</taxon>
        <taxon>Actinomycetota</taxon>
        <taxon>Actinomycetes</taxon>
        <taxon>Streptosporangiales</taxon>
        <taxon>Streptosporangiaceae</taxon>
        <taxon>Nonomuraea</taxon>
    </lineage>
</organism>
<proteinExistence type="predicted"/>
<keyword evidence="5" id="KW-1185">Reference proteome</keyword>
<dbReference type="PROSITE" id="PS50082">
    <property type="entry name" value="WD_REPEATS_2"/>
    <property type="match status" value="1"/>
</dbReference>
<evidence type="ECO:0000313" key="4">
    <source>
        <dbReference type="EMBL" id="GAA3608377.1"/>
    </source>
</evidence>
<dbReference type="EMBL" id="BAABDQ010000044">
    <property type="protein sequence ID" value="GAA3608377.1"/>
    <property type="molecule type" value="Genomic_DNA"/>
</dbReference>
<feature type="repeat" description="WD" evidence="3">
    <location>
        <begin position="300"/>
        <end position="337"/>
    </location>
</feature>
<dbReference type="PROSITE" id="PS50294">
    <property type="entry name" value="WD_REPEATS_REGION"/>
    <property type="match status" value="1"/>
</dbReference>
<name>A0ABP6ZFY7_9ACTN</name>
<sequence length="337" mass="36565">MIRMSAERLIQSGTLPSESPVNDLAVVEVDGRALVVCTDRWNDVWTWDVLQDEWTARALEDLREYDDEGVDEEEEEDEIAPHLYPDFMFVGAEVVGGRVILATGGHHQSPALWDLMSGELLSGVILSHGGVHALDTTVLDGRLALVAGGFIPDHFEWDPSSPEWIDERCRELPGHSDDMGDIAVARVGERVLVASVSGEEVLVTDLERGERRHTMIGAGLFHAVALSETIVAAANDGGDLWRWSLSDARPVGDPINAHETGILAMDAAMIGGRTLGVTGDGHGTARIWDLTHGVQLGTPLARHKGEVTAVTIMEIRERPVALTAGQDGVVHMWDLAF</sequence>
<protein>
    <recommendedName>
        <fullName evidence="6">WD40 repeat domain-containing protein</fullName>
    </recommendedName>
</protein>
<evidence type="ECO:0000256" key="3">
    <source>
        <dbReference type="PROSITE-ProRule" id="PRU00221"/>
    </source>
</evidence>
<dbReference type="Gene3D" id="2.130.10.10">
    <property type="entry name" value="YVTN repeat-like/Quinoprotein amine dehydrogenase"/>
    <property type="match status" value="2"/>
</dbReference>
<dbReference type="SUPFAM" id="SSF50998">
    <property type="entry name" value="Quinoprotein alcohol dehydrogenase-like"/>
    <property type="match status" value="1"/>
</dbReference>